<evidence type="ECO:0000256" key="4">
    <source>
        <dbReference type="ARBA" id="ARBA00023125"/>
    </source>
</evidence>
<reference evidence="10" key="1">
    <citation type="journal article" date="2017" name="Gigascience">
        <title>The genome draft of coconut (Cocos nucifera).</title>
        <authorList>
            <person name="Xiao Y."/>
            <person name="Xu P."/>
            <person name="Fan H."/>
            <person name="Baudouin L."/>
            <person name="Xia W."/>
            <person name="Bocs S."/>
            <person name="Xu J."/>
            <person name="Li Q."/>
            <person name="Guo A."/>
            <person name="Zhou L."/>
            <person name="Li J."/>
            <person name="Wu Y."/>
            <person name="Ma Z."/>
            <person name="Armero A."/>
            <person name="Issali A.E."/>
            <person name="Liu N."/>
            <person name="Peng M."/>
            <person name="Yang Y."/>
        </authorList>
    </citation>
    <scope>NUCLEOTIDE SEQUENCE</scope>
    <source>
        <tissue evidence="10">Spear leaf of Hainan Tall coconut</tissue>
    </source>
</reference>
<evidence type="ECO:0000313" key="10">
    <source>
        <dbReference type="EMBL" id="KAG1367056.1"/>
    </source>
</evidence>
<keyword evidence="11" id="KW-1185">Reference proteome</keyword>
<dbReference type="Proteomes" id="UP000797356">
    <property type="component" value="Chromosome 13"/>
</dbReference>
<dbReference type="OrthoDB" id="2143914at2759"/>
<evidence type="ECO:0000256" key="7">
    <source>
        <dbReference type="SAM" id="MobiDB-lite"/>
    </source>
</evidence>
<feature type="domain" description="HTH myb-type" evidence="9">
    <location>
        <begin position="1"/>
        <end position="32"/>
    </location>
</feature>
<reference evidence="10" key="2">
    <citation type="submission" date="2019-07" db="EMBL/GenBank/DDBJ databases">
        <authorList>
            <person name="Yang Y."/>
            <person name="Bocs S."/>
            <person name="Baudouin L."/>
        </authorList>
    </citation>
    <scope>NUCLEOTIDE SEQUENCE</scope>
    <source>
        <tissue evidence="10">Spear leaf of Hainan Tall coconut</tissue>
    </source>
</reference>
<keyword evidence="3" id="KW-0805">Transcription regulation</keyword>
<feature type="region of interest" description="Disordered" evidence="7">
    <location>
        <begin position="149"/>
        <end position="175"/>
    </location>
</feature>
<keyword evidence="6" id="KW-0539">Nucleus</keyword>
<feature type="region of interest" description="Disordered" evidence="7">
    <location>
        <begin position="31"/>
        <end position="53"/>
    </location>
</feature>
<dbReference type="Gene3D" id="1.10.10.60">
    <property type="entry name" value="Homeodomain-like"/>
    <property type="match status" value="1"/>
</dbReference>
<evidence type="ECO:0000256" key="5">
    <source>
        <dbReference type="ARBA" id="ARBA00023163"/>
    </source>
</evidence>
<evidence type="ECO:0000256" key="3">
    <source>
        <dbReference type="ARBA" id="ARBA00023015"/>
    </source>
</evidence>
<dbReference type="InterPro" id="IPR051953">
    <property type="entry name" value="Plant_SW-associated_TFs"/>
</dbReference>
<dbReference type="PANTHER" id="PTHR47997:SF44">
    <property type="entry name" value="TRANSCRIPTION FACTOR MYB46"/>
    <property type="match status" value="1"/>
</dbReference>
<feature type="compositionally biased region" description="Low complexity" evidence="7">
    <location>
        <begin position="149"/>
        <end position="163"/>
    </location>
</feature>
<organism evidence="10 11">
    <name type="scientific">Cocos nucifera</name>
    <name type="common">Coconut palm</name>
    <dbReference type="NCBI Taxonomy" id="13894"/>
    <lineage>
        <taxon>Eukaryota</taxon>
        <taxon>Viridiplantae</taxon>
        <taxon>Streptophyta</taxon>
        <taxon>Embryophyta</taxon>
        <taxon>Tracheophyta</taxon>
        <taxon>Spermatophyta</taxon>
        <taxon>Magnoliopsida</taxon>
        <taxon>Liliopsida</taxon>
        <taxon>Arecaceae</taxon>
        <taxon>Arecoideae</taxon>
        <taxon>Cocoseae</taxon>
        <taxon>Attaleinae</taxon>
        <taxon>Cocos</taxon>
    </lineage>
</organism>
<gene>
    <name evidence="10" type="ORF">COCNU_13G008460</name>
</gene>
<dbReference type="Pfam" id="PF00249">
    <property type="entry name" value="Myb_DNA-binding"/>
    <property type="match status" value="1"/>
</dbReference>
<proteinExistence type="predicted"/>
<comment type="caution">
    <text evidence="10">The sequence shown here is derived from an EMBL/GenBank/DDBJ whole genome shotgun (WGS) entry which is preliminary data.</text>
</comment>
<dbReference type="PANTHER" id="PTHR47997">
    <property type="entry name" value="MYB DOMAIN PROTEIN 55"/>
    <property type="match status" value="1"/>
</dbReference>
<protein>
    <submittedName>
        <fullName evidence="10">Putative Transcription factor MYB83</fullName>
    </submittedName>
</protein>
<evidence type="ECO:0000256" key="6">
    <source>
        <dbReference type="ARBA" id="ARBA00023242"/>
    </source>
</evidence>
<evidence type="ECO:0000259" key="8">
    <source>
        <dbReference type="PROSITE" id="PS50090"/>
    </source>
</evidence>
<feature type="compositionally biased region" description="Low complexity" evidence="7">
    <location>
        <begin position="35"/>
        <end position="48"/>
    </location>
</feature>
<keyword evidence="4" id="KW-0238">DNA-binding</keyword>
<dbReference type="CDD" id="cd00167">
    <property type="entry name" value="SANT"/>
    <property type="match status" value="1"/>
</dbReference>
<evidence type="ECO:0000256" key="2">
    <source>
        <dbReference type="ARBA" id="ARBA00022737"/>
    </source>
</evidence>
<evidence type="ECO:0000259" key="9">
    <source>
        <dbReference type="PROSITE" id="PS51294"/>
    </source>
</evidence>
<keyword evidence="5" id="KW-0804">Transcription</keyword>
<comment type="subcellular location">
    <subcellularLocation>
        <location evidence="1">Nucleus</location>
    </subcellularLocation>
</comment>
<dbReference type="InterPro" id="IPR009057">
    <property type="entry name" value="Homeodomain-like_sf"/>
</dbReference>
<dbReference type="InterPro" id="IPR001005">
    <property type="entry name" value="SANT/Myb"/>
</dbReference>
<accession>A0A8K0ITP8</accession>
<dbReference type="EMBL" id="CM017884">
    <property type="protein sequence ID" value="KAG1367056.1"/>
    <property type="molecule type" value="Genomic_DNA"/>
</dbReference>
<evidence type="ECO:0000256" key="1">
    <source>
        <dbReference type="ARBA" id="ARBA00004123"/>
    </source>
</evidence>
<dbReference type="AlphaFoldDB" id="A0A8K0ITP8"/>
<evidence type="ECO:0000313" key="11">
    <source>
        <dbReference type="Proteomes" id="UP000797356"/>
    </source>
</evidence>
<name>A0A8K0ITP8_COCNU</name>
<feature type="domain" description="Myb-like" evidence="8">
    <location>
        <begin position="1"/>
        <end position="28"/>
    </location>
</feature>
<dbReference type="GO" id="GO:0003677">
    <property type="term" value="F:DNA binding"/>
    <property type="evidence" value="ECO:0007669"/>
    <property type="project" value="UniProtKB-KW"/>
</dbReference>
<dbReference type="PROSITE" id="PS50090">
    <property type="entry name" value="MYB_LIKE"/>
    <property type="match status" value="1"/>
</dbReference>
<sequence length="220" mass="24038">MEGRWSQIAARLPGRTDNEIKNFWNSTIKKRLKNSSSPSPNHSGSPEPKVGMGSLASLNEQEIKTMCIDSASSSSLMQGLSISNQYDLLPLPDVSSGMNGLGTSYFHEPTSFPQVGFGNGYYGSHDVMMEGDLMGGGGCELFIPPLESASTEENGTSNNNTRNISEPYHSSNNDVNKINSDNAVGSGIYWQGGNMKMEEWDFEDLMKDVTSFPFLDFHAE</sequence>
<keyword evidence="2" id="KW-0677">Repeat</keyword>
<dbReference type="SUPFAM" id="SSF46689">
    <property type="entry name" value="Homeodomain-like"/>
    <property type="match status" value="1"/>
</dbReference>
<dbReference type="GO" id="GO:0005634">
    <property type="term" value="C:nucleus"/>
    <property type="evidence" value="ECO:0007669"/>
    <property type="project" value="UniProtKB-SubCell"/>
</dbReference>
<dbReference type="InterPro" id="IPR017930">
    <property type="entry name" value="Myb_dom"/>
</dbReference>
<dbReference type="PROSITE" id="PS51294">
    <property type="entry name" value="HTH_MYB"/>
    <property type="match status" value="1"/>
</dbReference>